<evidence type="ECO:0000313" key="4">
    <source>
        <dbReference type="EMBL" id="MBD7997958.1"/>
    </source>
</evidence>
<evidence type="ECO:0000313" key="5">
    <source>
        <dbReference type="Proteomes" id="UP000633601"/>
    </source>
</evidence>
<dbReference type="Pfam" id="PF00583">
    <property type="entry name" value="Acetyltransf_1"/>
    <property type="match status" value="1"/>
</dbReference>
<gene>
    <name evidence="4" type="ORF">H9640_05285</name>
</gene>
<proteinExistence type="predicted"/>
<dbReference type="EMBL" id="JACSQE010000003">
    <property type="protein sequence ID" value="MBD7997958.1"/>
    <property type="molecule type" value="Genomic_DNA"/>
</dbReference>
<dbReference type="PANTHER" id="PTHR43877:SF2">
    <property type="entry name" value="AMINOALKYLPHOSPHONATE N-ACETYLTRANSFERASE-RELATED"/>
    <property type="match status" value="1"/>
</dbReference>
<evidence type="ECO:0000256" key="2">
    <source>
        <dbReference type="ARBA" id="ARBA00023315"/>
    </source>
</evidence>
<protein>
    <submittedName>
        <fullName evidence="4">GNAT family N-acetyltransferase</fullName>
    </submittedName>
</protein>
<sequence length="227" mass="24411">MAATARQSGSRAVRVGWERTLGWCHADPCRTKAPGDRAGTRCARGILAGVPPADRPLRTDLAVTWRVAEHPVRAPESQAILFRYYTEVSDRYFGHTTPQEDLVSGFAAQDSSGLAAPGSSFHLAWADGREGPVAVGCAGVVLARDASAPTAELKRVFVDPAFRGRGIATALLDAAESAARDLGAEVVRLDTRHDLVEALALYAGRGYVDVPAFNDDRYAQRWLALRL</sequence>
<keyword evidence="5" id="KW-1185">Reference proteome</keyword>
<dbReference type="SUPFAM" id="SSF55729">
    <property type="entry name" value="Acyl-CoA N-acyltransferases (Nat)"/>
    <property type="match status" value="1"/>
</dbReference>
<dbReference type="Proteomes" id="UP000633601">
    <property type="component" value="Unassembled WGS sequence"/>
</dbReference>
<dbReference type="InterPro" id="IPR016181">
    <property type="entry name" value="Acyl_CoA_acyltransferase"/>
</dbReference>
<evidence type="ECO:0000259" key="3">
    <source>
        <dbReference type="PROSITE" id="PS51186"/>
    </source>
</evidence>
<reference evidence="4 5" key="1">
    <citation type="submission" date="2020-08" db="EMBL/GenBank/DDBJ databases">
        <title>A Genomic Blueprint of the Chicken Gut Microbiome.</title>
        <authorList>
            <person name="Gilroy R."/>
            <person name="Ravi A."/>
            <person name="Getino M."/>
            <person name="Pursley I."/>
            <person name="Horton D.L."/>
            <person name="Alikhan N.-F."/>
            <person name="Baker D."/>
            <person name="Gharbi K."/>
            <person name="Hall N."/>
            <person name="Watson M."/>
            <person name="Adriaenssens E.M."/>
            <person name="Foster-Nyarko E."/>
            <person name="Jarju S."/>
            <person name="Secka A."/>
            <person name="Antonio M."/>
            <person name="Oren A."/>
            <person name="Chaudhuri R."/>
            <person name="La Ragione R.M."/>
            <person name="Hildebrand F."/>
            <person name="Pallen M.J."/>
        </authorList>
    </citation>
    <scope>NUCLEOTIDE SEQUENCE [LARGE SCALE GENOMIC DNA]</scope>
    <source>
        <strain evidence="4 5">Sa2CUA8</strain>
    </source>
</reference>
<dbReference type="PROSITE" id="PS51186">
    <property type="entry name" value="GNAT"/>
    <property type="match status" value="1"/>
</dbReference>
<dbReference type="PANTHER" id="PTHR43877">
    <property type="entry name" value="AMINOALKYLPHOSPHONATE N-ACETYLTRANSFERASE-RELATED-RELATED"/>
    <property type="match status" value="1"/>
</dbReference>
<organism evidence="4 5">
    <name type="scientific">Oerskovia gallyi</name>
    <dbReference type="NCBI Taxonomy" id="2762226"/>
    <lineage>
        <taxon>Bacteria</taxon>
        <taxon>Bacillati</taxon>
        <taxon>Actinomycetota</taxon>
        <taxon>Actinomycetes</taxon>
        <taxon>Micrococcales</taxon>
        <taxon>Cellulomonadaceae</taxon>
        <taxon>Oerskovia</taxon>
    </lineage>
</organism>
<dbReference type="CDD" id="cd04301">
    <property type="entry name" value="NAT_SF"/>
    <property type="match status" value="1"/>
</dbReference>
<dbReference type="Gene3D" id="3.40.630.30">
    <property type="match status" value="1"/>
</dbReference>
<keyword evidence="2" id="KW-0012">Acyltransferase</keyword>
<name>A0ABR8UZJ7_9CELL</name>
<feature type="domain" description="N-acetyltransferase" evidence="3">
    <location>
        <begin position="80"/>
        <end position="227"/>
    </location>
</feature>
<keyword evidence="1" id="KW-0808">Transferase</keyword>
<accession>A0ABR8UZJ7</accession>
<dbReference type="InterPro" id="IPR000182">
    <property type="entry name" value="GNAT_dom"/>
</dbReference>
<comment type="caution">
    <text evidence="4">The sequence shown here is derived from an EMBL/GenBank/DDBJ whole genome shotgun (WGS) entry which is preliminary data.</text>
</comment>
<dbReference type="InterPro" id="IPR050832">
    <property type="entry name" value="Bact_Acetyltransf"/>
</dbReference>
<evidence type="ECO:0000256" key="1">
    <source>
        <dbReference type="ARBA" id="ARBA00022679"/>
    </source>
</evidence>